<dbReference type="AlphaFoldDB" id="A0A7S1G5M1"/>
<dbReference type="EMBL" id="HBFS01003491">
    <property type="protein sequence ID" value="CAD8909222.1"/>
    <property type="molecule type" value="Transcribed_RNA"/>
</dbReference>
<name>A0A7S1G5M1_9STRA</name>
<sequence>MAAAFLSLAVAAEEPVSAGGRRAFVDAVLTLDTTELCGAEFREEQAAWAREDGPVYSSDDDYYEDEDAEAGPKPEDVQASRECQSEAVSLLLEFAVGDAGLAAAMETEEGGDKCVVVAREIIAATRGEREQPAAVPECDNAMFTALHAAVAKLSRPAAEGRVAAEAEAAAEEGAESALRAWLKRKGLLAAATPLAKAGVRSLDDLDAMAARGALPQTQLTGFLMSRLRAAVEARSGGGEEL</sequence>
<organism evidence="2">
    <name type="scientific">Bicosoecida sp. CB-2014</name>
    <dbReference type="NCBI Taxonomy" id="1486930"/>
    <lineage>
        <taxon>Eukaryota</taxon>
        <taxon>Sar</taxon>
        <taxon>Stramenopiles</taxon>
        <taxon>Bigyra</taxon>
        <taxon>Opalozoa</taxon>
        <taxon>Bicosoecida</taxon>
    </lineage>
</organism>
<accession>A0A7S1G5M1</accession>
<proteinExistence type="predicted"/>
<protein>
    <submittedName>
        <fullName evidence="2">Uncharacterized protein</fullName>
    </submittedName>
</protein>
<feature type="compositionally biased region" description="Acidic residues" evidence="1">
    <location>
        <begin position="58"/>
        <end position="69"/>
    </location>
</feature>
<evidence type="ECO:0000313" key="2">
    <source>
        <dbReference type="EMBL" id="CAD8909222.1"/>
    </source>
</evidence>
<feature type="region of interest" description="Disordered" evidence="1">
    <location>
        <begin position="53"/>
        <end position="76"/>
    </location>
</feature>
<reference evidence="2" key="1">
    <citation type="submission" date="2021-01" db="EMBL/GenBank/DDBJ databases">
        <authorList>
            <person name="Corre E."/>
            <person name="Pelletier E."/>
            <person name="Niang G."/>
            <person name="Scheremetjew M."/>
            <person name="Finn R."/>
            <person name="Kale V."/>
            <person name="Holt S."/>
            <person name="Cochrane G."/>
            <person name="Meng A."/>
            <person name="Brown T."/>
            <person name="Cohen L."/>
        </authorList>
    </citation>
    <scope>NUCLEOTIDE SEQUENCE</scope>
    <source>
        <strain evidence="2">Ms1</strain>
    </source>
</reference>
<evidence type="ECO:0000256" key="1">
    <source>
        <dbReference type="SAM" id="MobiDB-lite"/>
    </source>
</evidence>
<gene>
    <name evidence="2" type="ORF">BSP0115_LOCUS2426</name>
</gene>